<proteinExistence type="inferred from homology"/>
<dbReference type="EMBL" id="BAAAYN010000044">
    <property type="protein sequence ID" value="GAA3394084.1"/>
    <property type="molecule type" value="Genomic_DNA"/>
</dbReference>
<dbReference type="Gene3D" id="3.60.21.10">
    <property type="match status" value="1"/>
</dbReference>
<dbReference type="Pfam" id="PF00149">
    <property type="entry name" value="Metallophos"/>
    <property type="match status" value="1"/>
</dbReference>
<evidence type="ECO:0000256" key="3">
    <source>
        <dbReference type="ARBA" id="ARBA00023004"/>
    </source>
</evidence>
<organism evidence="6 7">
    <name type="scientific">Cryptosporangium minutisporangium</name>
    <dbReference type="NCBI Taxonomy" id="113569"/>
    <lineage>
        <taxon>Bacteria</taxon>
        <taxon>Bacillati</taxon>
        <taxon>Actinomycetota</taxon>
        <taxon>Actinomycetes</taxon>
        <taxon>Cryptosporangiales</taxon>
        <taxon>Cryptosporangiaceae</taxon>
        <taxon>Cryptosporangium</taxon>
    </lineage>
</organism>
<keyword evidence="2" id="KW-0378">Hydrolase</keyword>
<feature type="domain" description="Calcineurin-like phosphoesterase" evidence="5">
    <location>
        <begin position="4"/>
        <end position="190"/>
    </location>
</feature>
<comment type="similarity">
    <text evidence="4">Belongs to the cyclic nucleotide phosphodiesterase class-III family.</text>
</comment>
<evidence type="ECO:0000313" key="6">
    <source>
        <dbReference type="EMBL" id="GAA3394084.1"/>
    </source>
</evidence>
<name>A0ABP6T7X5_9ACTN</name>
<evidence type="ECO:0000259" key="5">
    <source>
        <dbReference type="Pfam" id="PF00149"/>
    </source>
</evidence>
<evidence type="ECO:0000256" key="4">
    <source>
        <dbReference type="ARBA" id="ARBA00025742"/>
    </source>
</evidence>
<dbReference type="InterPro" id="IPR029052">
    <property type="entry name" value="Metallo-depent_PP-like"/>
</dbReference>
<keyword evidence="7" id="KW-1185">Reference proteome</keyword>
<dbReference type="InterPro" id="IPR004843">
    <property type="entry name" value="Calcineurin-like_PHP"/>
</dbReference>
<keyword evidence="1" id="KW-0479">Metal-binding</keyword>
<dbReference type="PANTHER" id="PTHR42988:SF2">
    <property type="entry name" value="CYCLIC NUCLEOTIDE PHOSPHODIESTERASE CBUA0032-RELATED"/>
    <property type="match status" value="1"/>
</dbReference>
<evidence type="ECO:0000313" key="7">
    <source>
        <dbReference type="Proteomes" id="UP001501676"/>
    </source>
</evidence>
<dbReference type="InterPro" id="IPR050884">
    <property type="entry name" value="CNP_phosphodiesterase-III"/>
</dbReference>
<dbReference type="PANTHER" id="PTHR42988">
    <property type="entry name" value="PHOSPHOHYDROLASE"/>
    <property type="match status" value="1"/>
</dbReference>
<sequence length="249" mass="27076">MTLLAHVSDLHLDGGERATRRAESVFDYLDALRRPVDAILVTGDIADHGAPSEYEEAAKLFAGRDHLFHCPGNHDRRPAYRAVLLGDHSGSDGPINRLHRLDAGPAFLLCDSTIPGRADGVLTDETLDWIRATLTALPDDVPAFVAFHHPPVTLHQPYIDDIRLASAERLADLLADHPQVVAVLTGHAHTAAASTFAGRPLLVAPGVVSTLLLPWESERVVDHDLPPGLAFHVLDEDQRLTTHYRVVSA</sequence>
<reference evidence="7" key="1">
    <citation type="journal article" date="2019" name="Int. J. Syst. Evol. Microbiol.">
        <title>The Global Catalogue of Microorganisms (GCM) 10K type strain sequencing project: providing services to taxonomists for standard genome sequencing and annotation.</title>
        <authorList>
            <consortium name="The Broad Institute Genomics Platform"/>
            <consortium name="The Broad Institute Genome Sequencing Center for Infectious Disease"/>
            <person name="Wu L."/>
            <person name="Ma J."/>
        </authorList>
    </citation>
    <scope>NUCLEOTIDE SEQUENCE [LARGE SCALE GENOMIC DNA]</scope>
    <source>
        <strain evidence="7">JCM 9458</strain>
    </source>
</reference>
<dbReference type="RefSeq" id="WP_345731803.1">
    <property type="nucleotide sequence ID" value="NZ_BAAAYN010000044.1"/>
</dbReference>
<evidence type="ECO:0000256" key="2">
    <source>
        <dbReference type="ARBA" id="ARBA00022801"/>
    </source>
</evidence>
<dbReference type="SUPFAM" id="SSF56300">
    <property type="entry name" value="Metallo-dependent phosphatases"/>
    <property type="match status" value="1"/>
</dbReference>
<evidence type="ECO:0000256" key="1">
    <source>
        <dbReference type="ARBA" id="ARBA00022723"/>
    </source>
</evidence>
<dbReference type="Proteomes" id="UP001501676">
    <property type="component" value="Unassembled WGS sequence"/>
</dbReference>
<gene>
    <name evidence="6" type="ORF">GCM10020369_62140</name>
</gene>
<protein>
    <submittedName>
        <fullName evidence="6">Metallophosphoesterase</fullName>
    </submittedName>
</protein>
<comment type="caution">
    <text evidence="6">The sequence shown here is derived from an EMBL/GenBank/DDBJ whole genome shotgun (WGS) entry which is preliminary data.</text>
</comment>
<accession>A0ABP6T7X5</accession>
<keyword evidence="3" id="KW-0408">Iron</keyword>